<evidence type="ECO:0000256" key="3">
    <source>
        <dbReference type="ARBA" id="ARBA00022707"/>
    </source>
</evidence>
<evidence type="ECO:0000313" key="5">
    <source>
        <dbReference type="EMBL" id="RZF32852.1"/>
    </source>
</evidence>
<protein>
    <recommendedName>
        <fullName evidence="2">Dymeclin</fullName>
    </recommendedName>
</protein>
<reference evidence="5 6" key="1">
    <citation type="journal article" date="2017" name="Gigascience">
        <title>Genome sequence of the small brown planthopper, Laodelphax striatellus.</title>
        <authorList>
            <person name="Zhu J."/>
            <person name="Jiang F."/>
            <person name="Wang X."/>
            <person name="Yang P."/>
            <person name="Bao Y."/>
            <person name="Zhao W."/>
            <person name="Wang W."/>
            <person name="Lu H."/>
            <person name="Wang Q."/>
            <person name="Cui N."/>
            <person name="Li J."/>
            <person name="Chen X."/>
            <person name="Luo L."/>
            <person name="Yu J."/>
            <person name="Kang L."/>
            <person name="Cui F."/>
        </authorList>
    </citation>
    <scope>NUCLEOTIDE SEQUENCE [LARGE SCALE GENOMIC DNA]</scope>
    <source>
        <strain evidence="5">Lst14</strain>
    </source>
</reference>
<keyword evidence="3" id="KW-0519">Myristate</keyword>
<sequence length="121" mass="13819">MGISISHSDDLNSNELLQRFIGEEHIKADDPFWNSFLSFSLKPPATIEDDKNQETKFKSLYECLFTNNQKSGNVRSLLNVFLNRLSEKLVSSQTETDTFSWQLCTMLCSCPDVISNLLYKG</sequence>
<dbReference type="AlphaFoldDB" id="A0A482WHV4"/>
<keyword evidence="6" id="KW-1185">Reference proteome</keyword>
<dbReference type="EMBL" id="QKKF02035872">
    <property type="protein sequence ID" value="RZF32852.1"/>
    <property type="molecule type" value="Genomic_DNA"/>
</dbReference>
<accession>A0A482WHV4</accession>
<dbReference type="GO" id="GO:0007030">
    <property type="term" value="P:Golgi organization"/>
    <property type="evidence" value="ECO:0007669"/>
    <property type="project" value="TreeGrafter"/>
</dbReference>
<dbReference type="Proteomes" id="UP000291343">
    <property type="component" value="Unassembled WGS sequence"/>
</dbReference>
<dbReference type="PANTHER" id="PTHR12895">
    <property type="entry name" value="DYMECLIN"/>
    <property type="match status" value="1"/>
</dbReference>
<evidence type="ECO:0000256" key="1">
    <source>
        <dbReference type="ARBA" id="ARBA00010603"/>
    </source>
</evidence>
<dbReference type="GO" id="GO:0005794">
    <property type="term" value="C:Golgi apparatus"/>
    <property type="evidence" value="ECO:0007669"/>
    <property type="project" value="TreeGrafter"/>
</dbReference>
<comment type="caution">
    <text evidence="5">The sequence shown here is derived from an EMBL/GenBank/DDBJ whole genome shotgun (WGS) entry which is preliminary data.</text>
</comment>
<dbReference type="Pfam" id="PF09742">
    <property type="entry name" value="Dymeclin"/>
    <property type="match status" value="1"/>
</dbReference>
<dbReference type="InParanoid" id="A0A482WHV4"/>
<organism evidence="5 6">
    <name type="scientific">Laodelphax striatellus</name>
    <name type="common">Small brown planthopper</name>
    <name type="synonym">Delphax striatella</name>
    <dbReference type="NCBI Taxonomy" id="195883"/>
    <lineage>
        <taxon>Eukaryota</taxon>
        <taxon>Metazoa</taxon>
        <taxon>Ecdysozoa</taxon>
        <taxon>Arthropoda</taxon>
        <taxon>Hexapoda</taxon>
        <taxon>Insecta</taxon>
        <taxon>Pterygota</taxon>
        <taxon>Neoptera</taxon>
        <taxon>Paraneoptera</taxon>
        <taxon>Hemiptera</taxon>
        <taxon>Auchenorrhyncha</taxon>
        <taxon>Fulgoroidea</taxon>
        <taxon>Delphacidae</taxon>
        <taxon>Criomorphinae</taxon>
        <taxon>Laodelphax</taxon>
    </lineage>
</organism>
<name>A0A482WHV4_LAOST</name>
<evidence type="ECO:0000256" key="4">
    <source>
        <dbReference type="ARBA" id="ARBA00023288"/>
    </source>
</evidence>
<proteinExistence type="inferred from homology"/>
<evidence type="ECO:0000256" key="2">
    <source>
        <dbReference type="ARBA" id="ARBA00015736"/>
    </source>
</evidence>
<gene>
    <name evidence="5" type="ORF">LSTR_LSTR009403</name>
</gene>
<dbReference type="OrthoDB" id="10253409at2759"/>
<keyword evidence="4" id="KW-0449">Lipoprotein</keyword>
<dbReference type="PANTHER" id="PTHR12895:SF9">
    <property type="entry name" value="DYMECLIN"/>
    <property type="match status" value="1"/>
</dbReference>
<dbReference type="InterPro" id="IPR019142">
    <property type="entry name" value="Dymeclin"/>
</dbReference>
<comment type="similarity">
    <text evidence="1">Belongs to the dymeclin family.</text>
</comment>
<evidence type="ECO:0000313" key="6">
    <source>
        <dbReference type="Proteomes" id="UP000291343"/>
    </source>
</evidence>